<proteinExistence type="inferred from homology"/>
<feature type="domain" description="Ketopantoate reductase N-terminal" evidence="12">
    <location>
        <begin position="6"/>
        <end position="152"/>
    </location>
</feature>
<dbReference type="GO" id="GO:0008677">
    <property type="term" value="F:2-dehydropantoate 2-reductase activity"/>
    <property type="evidence" value="ECO:0007669"/>
    <property type="project" value="UniProtKB-EC"/>
</dbReference>
<dbReference type="InterPro" id="IPR008927">
    <property type="entry name" value="6-PGluconate_DH-like_C_sf"/>
</dbReference>
<gene>
    <name evidence="14" type="ORF">DM558_09850</name>
</gene>
<evidence type="ECO:0000256" key="10">
    <source>
        <dbReference type="ARBA" id="ARBA00048793"/>
    </source>
</evidence>
<dbReference type="AlphaFoldDB" id="A0A3Q9JLZ6"/>
<comment type="similarity">
    <text evidence="3 11">Belongs to the ketopantoate reductase family.</text>
</comment>
<evidence type="ECO:0000256" key="8">
    <source>
        <dbReference type="ARBA" id="ARBA00023002"/>
    </source>
</evidence>
<dbReference type="GO" id="GO:0015940">
    <property type="term" value="P:pantothenate biosynthetic process"/>
    <property type="evidence" value="ECO:0007669"/>
    <property type="project" value="UniProtKB-UniPathway"/>
</dbReference>
<organism evidence="14 15">
    <name type="scientific">Entomomonas moraniae</name>
    <dbReference type="NCBI Taxonomy" id="2213226"/>
    <lineage>
        <taxon>Bacteria</taxon>
        <taxon>Pseudomonadati</taxon>
        <taxon>Pseudomonadota</taxon>
        <taxon>Gammaproteobacteria</taxon>
        <taxon>Pseudomonadales</taxon>
        <taxon>Pseudomonadaceae</taxon>
        <taxon>Entomomonas</taxon>
    </lineage>
</organism>
<evidence type="ECO:0000313" key="14">
    <source>
        <dbReference type="EMBL" id="AZS51057.1"/>
    </source>
</evidence>
<comment type="function">
    <text evidence="1 11">Catalyzes the NADPH-dependent reduction of ketopantoate into pantoic acid.</text>
</comment>
<sequence length="313" mass="34831">MSNNKVLILGAGGIGGYFGGRLAESGKNVTFLVREQRQKRLQQNGLTIKSTFGDAHISVNTITSNHLKDYYDFIVIACKSYDLESAMNSIIPAVGPSTTIIPLLNGVAHIDQLNARFGLERVLGGSAKIQVTANEQGDILHLNDWCELTFGEQSSEITQRVQSFARLFEQAKGVKIQPVNDIMQQMWQKLVHLSTAAAMTCMMRANVGEIVRTPDGKKQFLQLLDKNAQVASQNGYAPSYSFMEMYQGIFSDPNSKYTTSMLRDIEHNNRIEADHIVGFMLDKSISANIECQILQLAYTHLKAYEQRLLSSQS</sequence>
<evidence type="ECO:0000259" key="13">
    <source>
        <dbReference type="Pfam" id="PF08546"/>
    </source>
</evidence>
<evidence type="ECO:0000256" key="2">
    <source>
        <dbReference type="ARBA" id="ARBA00004994"/>
    </source>
</evidence>
<dbReference type="KEGG" id="emo:DM558_09850"/>
<dbReference type="Pfam" id="PF02558">
    <property type="entry name" value="ApbA"/>
    <property type="match status" value="1"/>
</dbReference>
<evidence type="ECO:0000256" key="11">
    <source>
        <dbReference type="RuleBase" id="RU362068"/>
    </source>
</evidence>
<name>A0A3Q9JLZ6_9GAMM</name>
<reference evidence="15" key="1">
    <citation type="submission" date="2018-06" db="EMBL/GenBank/DDBJ databases">
        <title>Complete genome of Pseudomonas insecticola strain QZS01.</title>
        <authorList>
            <person name="Wang J."/>
            <person name="Su Q."/>
        </authorList>
    </citation>
    <scope>NUCLEOTIDE SEQUENCE [LARGE SCALE GENOMIC DNA]</scope>
    <source>
        <strain evidence="15">QZS01</strain>
    </source>
</reference>
<dbReference type="InterPro" id="IPR013332">
    <property type="entry name" value="KPR_N"/>
</dbReference>
<accession>A0A3Q9JLZ6</accession>
<keyword evidence="6 11" id="KW-0566">Pantothenate biosynthesis</keyword>
<dbReference type="FunFam" id="3.40.50.720:FF:000307">
    <property type="entry name" value="2-dehydropantoate 2-reductase"/>
    <property type="match status" value="1"/>
</dbReference>
<evidence type="ECO:0000256" key="5">
    <source>
        <dbReference type="ARBA" id="ARBA00019465"/>
    </source>
</evidence>
<feature type="domain" description="Ketopantoate reductase C-terminal" evidence="13">
    <location>
        <begin position="181"/>
        <end position="305"/>
    </location>
</feature>
<dbReference type="EMBL" id="CP029822">
    <property type="protein sequence ID" value="AZS51057.1"/>
    <property type="molecule type" value="Genomic_DNA"/>
</dbReference>
<dbReference type="PANTHER" id="PTHR21708">
    <property type="entry name" value="PROBABLE 2-DEHYDROPANTOATE 2-REDUCTASE"/>
    <property type="match status" value="1"/>
</dbReference>
<evidence type="ECO:0000256" key="6">
    <source>
        <dbReference type="ARBA" id="ARBA00022655"/>
    </source>
</evidence>
<dbReference type="GO" id="GO:0005737">
    <property type="term" value="C:cytoplasm"/>
    <property type="evidence" value="ECO:0007669"/>
    <property type="project" value="TreeGrafter"/>
</dbReference>
<evidence type="ECO:0000256" key="1">
    <source>
        <dbReference type="ARBA" id="ARBA00002919"/>
    </source>
</evidence>
<evidence type="ECO:0000256" key="7">
    <source>
        <dbReference type="ARBA" id="ARBA00022857"/>
    </source>
</evidence>
<dbReference type="Gene3D" id="1.10.1040.10">
    <property type="entry name" value="N-(1-d-carboxylethyl)-l-norvaline Dehydrogenase, domain 2"/>
    <property type="match status" value="1"/>
</dbReference>
<keyword evidence="7 11" id="KW-0521">NADP</keyword>
<comment type="catalytic activity">
    <reaction evidence="10 11">
        <text>(R)-pantoate + NADP(+) = 2-dehydropantoate + NADPH + H(+)</text>
        <dbReference type="Rhea" id="RHEA:16233"/>
        <dbReference type="ChEBI" id="CHEBI:11561"/>
        <dbReference type="ChEBI" id="CHEBI:15378"/>
        <dbReference type="ChEBI" id="CHEBI:15980"/>
        <dbReference type="ChEBI" id="CHEBI:57783"/>
        <dbReference type="ChEBI" id="CHEBI:58349"/>
        <dbReference type="EC" id="1.1.1.169"/>
    </reaction>
</comment>
<dbReference type="RefSeq" id="WP_127163835.1">
    <property type="nucleotide sequence ID" value="NZ_CP029822.1"/>
</dbReference>
<dbReference type="SUPFAM" id="SSF48179">
    <property type="entry name" value="6-phosphogluconate dehydrogenase C-terminal domain-like"/>
    <property type="match status" value="1"/>
</dbReference>
<dbReference type="UniPathway" id="UPA00028">
    <property type="reaction ID" value="UER00004"/>
</dbReference>
<dbReference type="Pfam" id="PF08546">
    <property type="entry name" value="ApbA_C"/>
    <property type="match status" value="1"/>
</dbReference>
<dbReference type="InterPro" id="IPR003710">
    <property type="entry name" value="ApbA"/>
</dbReference>
<evidence type="ECO:0000256" key="4">
    <source>
        <dbReference type="ARBA" id="ARBA00013014"/>
    </source>
</evidence>
<evidence type="ECO:0000256" key="3">
    <source>
        <dbReference type="ARBA" id="ARBA00007870"/>
    </source>
</evidence>
<keyword evidence="15" id="KW-1185">Reference proteome</keyword>
<dbReference type="Proteomes" id="UP000273143">
    <property type="component" value="Chromosome"/>
</dbReference>
<dbReference type="InterPro" id="IPR036291">
    <property type="entry name" value="NAD(P)-bd_dom_sf"/>
</dbReference>
<evidence type="ECO:0000256" key="9">
    <source>
        <dbReference type="ARBA" id="ARBA00032024"/>
    </source>
</evidence>
<dbReference type="InterPro" id="IPR013752">
    <property type="entry name" value="KPA_reductase"/>
</dbReference>
<dbReference type="InterPro" id="IPR051402">
    <property type="entry name" value="KPR-Related"/>
</dbReference>
<dbReference type="NCBIfam" id="TIGR00745">
    <property type="entry name" value="apbA_panE"/>
    <property type="match status" value="1"/>
</dbReference>
<keyword evidence="8 11" id="KW-0560">Oxidoreductase</keyword>
<dbReference type="PANTHER" id="PTHR21708:SF26">
    <property type="entry name" value="2-DEHYDROPANTOATE 2-REDUCTASE"/>
    <property type="match status" value="1"/>
</dbReference>
<dbReference type="SUPFAM" id="SSF51735">
    <property type="entry name" value="NAD(P)-binding Rossmann-fold domains"/>
    <property type="match status" value="1"/>
</dbReference>
<dbReference type="Gene3D" id="3.40.50.720">
    <property type="entry name" value="NAD(P)-binding Rossmann-like Domain"/>
    <property type="match status" value="1"/>
</dbReference>
<dbReference type="InterPro" id="IPR013328">
    <property type="entry name" value="6PGD_dom2"/>
</dbReference>
<protein>
    <recommendedName>
        <fullName evidence="5 11">2-dehydropantoate 2-reductase</fullName>
        <ecNumber evidence="4 11">1.1.1.169</ecNumber>
    </recommendedName>
    <alternativeName>
        <fullName evidence="9 11">Ketopantoate reductase</fullName>
    </alternativeName>
</protein>
<comment type="pathway">
    <text evidence="2 11">Cofactor biosynthesis; (R)-pantothenate biosynthesis; (R)-pantoate from 3-methyl-2-oxobutanoate: step 2/2.</text>
</comment>
<evidence type="ECO:0000313" key="15">
    <source>
        <dbReference type="Proteomes" id="UP000273143"/>
    </source>
</evidence>
<evidence type="ECO:0000259" key="12">
    <source>
        <dbReference type="Pfam" id="PF02558"/>
    </source>
</evidence>
<dbReference type="EC" id="1.1.1.169" evidence="4 11"/>